<keyword evidence="3 6" id="KW-0799">Topoisomerase</keyword>
<feature type="domain" description="Topo IIA-type catalytic" evidence="8">
    <location>
        <begin position="65"/>
        <end position="485"/>
    </location>
</feature>
<dbReference type="GO" id="GO:0005737">
    <property type="term" value="C:cytoplasm"/>
    <property type="evidence" value="ECO:0007669"/>
    <property type="project" value="TreeGrafter"/>
</dbReference>
<sequence>MKDNEQDPDELTQGQDARPEGGGDAVQPSAHSTYQVPKDKKLQLSGMYENWFLDYASYVILERAVPHIEDGFKPVQRRIMHVMKESDNGHYNKVAGIVGDTMHYHPHGDASIYSALVQLGQKGLLIDTQGNWGNILTGDGAAAGRYIEARLSEFALDVVFDPKVTDWTLSYDGMNKEPITLPAKFPLLLAQGAEGIAVGLSCKILPHNFNEIIDAAVAYLKGEEFHLYPDFPTGGYVDVSNYKDGERGGTVRVRTKIEKIDSKTLLVKDVPYGKTTDVLIKSMTKANEKGKIKIKKIDDNTASTAEIIVTLMPGTSSDNAIDALYAFTDCETSISPCCCVIKDEKPQFLTVSDLLRFSVDRTKDILEKELKYQRHDSEESLFFASLEKIFIEERIYKDRPFEQSKDLDAAVAHIDKRLDPFKPHFYREVTRDDILKLLEIKMGRILKFNSDKANNYIAMLNDRIADIDNKLAHLVDYTIEWYTNLKKKYGAQHPRRTIVRDFDTIVASKVAVANEKLYINRADGFLGTGLKKDEYICNCSDIDDIIIFYKDGKYKVIKVSDKVYVGKNVLYVNVFNRNDKRTIYNVLYQDGRGGIVYMKRFAVTGVTRDKEYDVTMGKPGSKILWFTANPNGEAEVLRVTLKPKFRLKVLQFDVDLSKLAIKGKTARGNIVTKNEVHRISLKEHGISTLGDREVWFDPDILRLNYEGHGYSLGKFSGEDRVLVVMRNGDFYTTTSDENNHYEEGILRIEKYDEGKVWTAIVDDADQGYYYIKRFTLDDNAKKQSMTGGNPDSRLLLLSDARYPRFEVKFGGGDAFRDSLVIDADEYIGVKSFKAKGKRVSNYAIDTVTELEPRPVPEQDAPATDIAPVEGLVDTDDSATDVIDQREVRDRLTGQTRLFDDSNNEGNEKPRDN</sequence>
<name>A0A6L5XA00_9BACT</name>
<dbReference type="AlphaFoldDB" id="A0A6L5XA00"/>
<feature type="region of interest" description="Disordered" evidence="7">
    <location>
        <begin position="1"/>
        <end position="37"/>
    </location>
</feature>
<dbReference type="InterPro" id="IPR013760">
    <property type="entry name" value="Topo_IIA-like_dom_sf"/>
</dbReference>
<comment type="catalytic activity">
    <reaction evidence="1 6">
        <text>ATP-dependent breakage, passage and rejoining of double-stranded DNA.</text>
        <dbReference type="EC" id="5.6.2.2"/>
    </reaction>
</comment>
<evidence type="ECO:0000256" key="4">
    <source>
        <dbReference type="ARBA" id="ARBA00023125"/>
    </source>
</evidence>
<keyword evidence="5 6" id="KW-0413">Isomerase</keyword>
<keyword evidence="4 6" id="KW-0238">DNA-binding</keyword>
<dbReference type="Gene3D" id="1.10.268.10">
    <property type="entry name" value="Topoisomerase, domain 3"/>
    <property type="match status" value="1"/>
</dbReference>
<evidence type="ECO:0000256" key="6">
    <source>
        <dbReference type="PROSITE-ProRule" id="PRU01384"/>
    </source>
</evidence>
<keyword evidence="10" id="KW-1185">Reference proteome</keyword>
<evidence type="ECO:0000313" key="10">
    <source>
        <dbReference type="Proteomes" id="UP000483362"/>
    </source>
</evidence>
<evidence type="ECO:0000313" key="9">
    <source>
        <dbReference type="EMBL" id="MSS17229.1"/>
    </source>
</evidence>
<dbReference type="GO" id="GO:0005524">
    <property type="term" value="F:ATP binding"/>
    <property type="evidence" value="ECO:0007669"/>
    <property type="project" value="InterPro"/>
</dbReference>
<dbReference type="PANTHER" id="PTHR43493:SF5">
    <property type="entry name" value="DNA GYRASE SUBUNIT A, CHLOROPLASTIC_MITOCHONDRIAL"/>
    <property type="match status" value="1"/>
</dbReference>
<dbReference type="NCBIfam" id="NF009397">
    <property type="entry name" value="PRK12758.1"/>
    <property type="match status" value="1"/>
</dbReference>
<dbReference type="NCBIfam" id="NF007209">
    <property type="entry name" value="PRK09631.1"/>
    <property type="match status" value="1"/>
</dbReference>
<feature type="compositionally biased region" description="Acidic residues" evidence="7">
    <location>
        <begin position="1"/>
        <end position="10"/>
    </location>
</feature>
<dbReference type="GO" id="GO:0003918">
    <property type="term" value="F:DNA topoisomerase type II (double strand cut, ATP-hydrolyzing) activity"/>
    <property type="evidence" value="ECO:0007669"/>
    <property type="project" value="UniProtKB-EC"/>
</dbReference>
<evidence type="ECO:0000256" key="3">
    <source>
        <dbReference type="ARBA" id="ARBA00023029"/>
    </source>
</evidence>
<dbReference type="Pfam" id="PF00521">
    <property type="entry name" value="DNA_topoisoIV"/>
    <property type="match status" value="1"/>
</dbReference>
<feature type="compositionally biased region" description="Basic and acidic residues" evidence="7">
    <location>
        <begin position="882"/>
        <end position="891"/>
    </location>
</feature>
<evidence type="ECO:0000256" key="2">
    <source>
        <dbReference type="ARBA" id="ARBA00008263"/>
    </source>
</evidence>
<dbReference type="GO" id="GO:0009330">
    <property type="term" value="C:DNA topoisomerase type II (double strand cut, ATP-hydrolyzing) complex"/>
    <property type="evidence" value="ECO:0007669"/>
    <property type="project" value="TreeGrafter"/>
</dbReference>
<dbReference type="InterPro" id="IPR002205">
    <property type="entry name" value="Topo_IIA_dom_A"/>
</dbReference>
<dbReference type="PANTHER" id="PTHR43493">
    <property type="entry name" value="DNA GYRASE/TOPOISOMERASE SUBUNIT A"/>
    <property type="match status" value="1"/>
</dbReference>
<dbReference type="InterPro" id="IPR013757">
    <property type="entry name" value="Topo_IIA_A_a_sf"/>
</dbReference>
<reference evidence="9 10" key="1">
    <citation type="submission" date="2019-08" db="EMBL/GenBank/DDBJ databases">
        <title>In-depth cultivation of the pig gut microbiome towards novel bacterial diversity and tailored functional studies.</title>
        <authorList>
            <person name="Wylensek D."/>
            <person name="Hitch T.C.A."/>
            <person name="Clavel T."/>
        </authorList>
    </citation>
    <scope>NUCLEOTIDE SEQUENCE [LARGE SCALE GENOMIC DNA]</scope>
    <source>
        <strain evidence="9 10">Oil-RF-744-WCA-WT-10</strain>
    </source>
</reference>
<organism evidence="9 10">
    <name type="scientific">Sodaliphilus pleomorphus</name>
    <dbReference type="NCBI Taxonomy" id="2606626"/>
    <lineage>
        <taxon>Bacteria</taxon>
        <taxon>Pseudomonadati</taxon>
        <taxon>Bacteroidota</taxon>
        <taxon>Bacteroidia</taxon>
        <taxon>Bacteroidales</taxon>
        <taxon>Muribaculaceae</taxon>
        <taxon>Sodaliphilus</taxon>
    </lineage>
</organism>
<feature type="active site" description="O-(5'-phospho-DNA)-tyrosine intermediate" evidence="6">
    <location>
        <position position="146"/>
    </location>
</feature>
<evidence type="ECO:0000259" key="8">
    <source>
        <dbReference type="PROSITE" id="PS52040"/>
    </source>
</evidence>
<evidence type="ECO:0000256" key="1">
    <source>
        <dbReference type="ARBA" id="ARBA00000185"/>
    </source>
</evidence>
<evidence type="ECO:0000256" key="5">
    <source>
        <dbReference type="ARBA" id="ARBA00023235"/>
    </source>
</evidence>
<dbReference type="Proteomes" id="UP000483362">
    <property type="component" value="Unassembled WGS sequence"/>
</dbReference>
<dbReference type="SUPFAM" id="SSF56719">
    <property type="entry name" value="Type II DNA topoisomerase"/>
    <property type="match status" value="1"/>
</dbReference>
<evidence type="ECO:0000256" key="7">
    <source>
        <dbReference type="SAM" id="MobiDB-lite"/>
    </source>
</evidence>
<feature type="region of interest" description="Disordered" evidence="7">
    <location>
        <begin position="852"/>
        <end position="912"/>
    </location>
</feature>
<dbReference type="SMART" id="SM00434">
    <property type="entry name" value="TOP4c"/>
    <property type="match status" value="1"/>
</dbReference>
<gene>
    <name evidence="9" type="ORF">FYJ29_05555</name>
</gene>
<protein>
    <submittedName>
        <fullName evidence="9">DNA gyrase/topoisomerase IV subunit A</fullName>
    </submittedName>
</protein>
<dbReference type="EMBL" id="VULT01000007">
    <property type="protein sequence ID" value="MSS17229.1"/>
    <property type="molecule type" value="Genomic_DNA"/>
</dbReference>
<dbReference type="InterPro" id="IPR050220">
    <property type="entry name" value="Type_II_DNA_Topoisomerases"/>
</dbReference>
<dbReference type="GO" id="GO:0006265">
    <property type="term" value="P:DNA topological change"/>
    <property type="evidence" value="ECO:0007669"/>
    <property type="project" value="UniProtKB-UniRule"/>
</dbReference>
<dbReference type="PROSITE" id="PS52040">
    <property type="entry name" value="TOPO_IIA"/>
    <property type="match status" value="1"/>
</dbReference>
<dbReference type="RefSeq" id="WP_154327217.1">
    <property type="nucleotide sequence ID" value="NZ_CP045696.1"/>
</dbReference>
<dbReference type="Gene3D" id="3.30.1360.40">
    <property type="match status" value="1"/>
</dbReference>
<accession>A0A6L5XA00</accession>
<proteinExistence type="inferred from homology"/>
<comment type="similarity">
    <text evidence="2">Belongs to the type II topoisomerase GyrA/ParC subunit family.</text>
</comment>
<dbReference type="Gene3D" id="3.90.199.10">
    <property type="entry name" value="Topoisomerase II, domain 5"/>
    <property type="match status" value="1"/>
</dbReference>
<comment type="caution">
    <text evidence="9">The sequence shown here is derived from an EMBL/GenBank/DDBJ whole genome shotgun (WGS) entry which is preliminary data.</text>
</comment>
<dbReference type="GO" id="GO:0003677">
    <property type="term" value="F:DNA binding"/>
    <property type="evidence" value="ECO:0007669"/>
    <property type="project" value="UniProtKB-UniRule"/>
</dbReference>
<dbReference type="InterPro" id="IPR013758">
    <property type="entry name" value="Topo_IIA_A/C_ab"/>
</dbReference>